<dbReference type="OrthoDB" id="4550471at2"/>
<dbReference type="STRING" id="1430326.B8W66_18160"/>
<dbReference type="AlphaFoldDB" id="A0A1X2LSP2"/>
<dbReference type="EMBL" id="NCXP01000028">
    <property type="protein sequence ID" value="OSC39073.1"/>
    <property type="molecule type" value="Genomic_DNA"/>
</dbReference>
<protein>
    <recommendedName>
        <fullName evidence="3">PIN domain-containing protein</fullName>
    </recommendedName>
</protein>
<dbReference type="Pfam" id="PF11848">
    <property type="entry name" value="DUF3368"/>
    <property type="match status" value="1"/>
</dbReference>
<keyword evidence="2" id="KW-1185">Reference proteome</keyword>
<gene>
    <name evidence="1" type="ORF">B8W66_18160</name>
</gene>
<sequence length="172" mass="18779">MTELSQWVMDTSAFTHFCRAGYSHILAALAPQAVVLVPREVEIEIENGREHHVGIPLLHEVAWAARIFMTDDEEWTATQVKAALGGGTEENLGESAVIACARHRGLVAVLDDRAAAEQARRLGVQSINTMKIVAEAHRRVFNGDQNQTIALVDALLATEMRLPVKSGAELFA</sequence>
<dbReference type="RefSeq" id="WP_085326665.1">
    <property type="nucleotide sequence ID" value="NZ_NCXP01000028.1"/>
</dbReference>
<name>A0A1X2LSP2_9MYCO</name>
<dbReference type="InterPro" id="IPR021799">
    <property type="entry name" value="PIN-like_prokaryotic"/>
</dbReference>
<comment type="caution">
    <text evidence="1">The sequence shown here is derived from an EMBL/GenBank/DDBJ whole genome shotgun (WGS) entry which is preliminary data.</text>
</comment>
<dbReference type="Proteomes" id="UP000193247">
    <property type="component" value="Unassembled WGS sequence"/>
</dbReference>
<accession>A0A1X2LSP2</accession>
<proteinExistence type="predicted"/>
<evidence type="ECO:0008006" key="3">
    <source>
        <dbReference type="Google" id="ProtNLM"/>
    </source>
</evidence>
<evidence type="ECO:0000313" key="1">
    <source>
        <dbReference type="EMBL" id="OSC39073.1"/>
    </source>
</evidence>
<evidence type="ECO:0000313" key="2">
    <source>
        <dbReference type="Proteomes" id="UP000193247"/>
    </source>
</evidence>
<reference evidence="1 2" key="1">
    <citation type="submission" date="2017-04" db="EMBL/GenBank/DDBJ databases">
        <title>The new phylogeny of genus Mycobacterium.</title>
        <authorList>
            <person name="Tortoli E."/>
            <person name="Trovato A."/>
            <person name="Cirillo D.M."/>
        </authorList>
    </citation>
    <scope>NUCLEOTIDE SEQUENCE [LARGE SCALE GENOMIC DNA]</scope>
    <source>
        <strain evidence="1 2">TBL 1200985</strain>
    </source>
</reference>
<organism evidence="1 2">
    <name type="scientific">Mycobacterium decipiens</name>
    <dbReference type="NCBI Taxonomy" id="1430326"/>
    <lineage>
        <taxon>Bacteria</taxon>
        <taxon>Bacillati</taxon>
        <taxon>Actinomycetota</taxon>
        <taxon>Actinomycetes</taxon>
        <taxon>Mycobacteriales</taxon>
        <taxon>Mycobacteriaceae</taxon>
        <taxon>Mycobacterium</taxon>
    </lineage>
</organism>